<proteinExistence type="inferred from homology"/>
<dbReference type="InterPro" id="IPR004323">
    <property type="entry name" value="Ion_tolerance_CutA"/>
</dbReference>
<dbReference type="SUPFAM" id="SSF54913">
    <property type="entry name" value="GlnB-like"/>
    <property type="match status" value="1"/>
</dbReference>
<accession>A0A1K1LFL3</accession>
<keyword evidence="3" id="KW-1185">Reference proteome</keyword>
<protein>
    <submittedName>
        <fullName evidence="2">Periplasmic divalent cation tolerance protein cutA</fullName>
    </submittedName>
</protein>
<dbReference type="PANTHER" id="PTHR23419">
    <property type="entry name" value="DIVALENT CATION TOLERANCE CUTA-RELATED"/>
    <property type="match status" value="1"/>
</dbReference>
<reference evidence="3" key="1">
    <citation type="submission" date="2016-10" db="EMBL/GenBank/DDBJ databases">
        <authorList>
            <person name="Wegmann U."/>
        </authorList>
    </citation>
    <scope>NUCLEOTIDE SEQUENCE [LARGE SCALE GENOMIC DNA]</scope>
</reference>
<evidence type="ECO:0000313" key="2">
    <source>
        <dbReference type="EMBL" id="SFV73493.1"/>
    </source>
</evidence>
<organism evidence="2 3">
    <name type="scientific">Desulfovibrio piger</name>
    <dbReference type="NCBI Taxonomy" id="901"/>
    <lineage>
        <taxon>Bacteria</taxon>
        <taxon>Pseudomonadati</taxon>
        <taxon>Thermodesulfobacteriota</taxon>
        <taxon>Desulfovibrionia</taxon>
        <taxon>Desulfovibrionales</taxon>
        <taxon>Desulfovibrionaceae</taxon>
        <taxon>Desulfovibrio</taxon>
    </lineage>
</organism>
<dbReference type="InterPro" id="IPR015867">
    <property type="entry name" value="N-reg_PII/ATP_PRibTrfase_C"/>
</dbReference>
<dbReference type="RefSeq" id="WP_072335320.1">
    <property type="nucleotide sequence ID" value="NZ_CALJDE010000003.1"/>
</dbReference>
<dbReference type="EMBL" id="LT630450">
    <property type="protein sequence ID" value="SFV73493.1"/>
    <property type="molecule type" value="Genomic_DNA"/>
</dbReference>
<dbReference type="GO" id="GO:0005507">
    <property type="term" value="F:copper ion binding"/>
    <property type="evidence" value="ECO:0007669"/>
    <property type="project" value="TreeGrafter"/>
</dbReference>
<dbReference type="PANTHER" id="PTHR23419:SF8">
    <property type="entry name" value="FI09726P"/>
    <property type="match status" value="1"/>
</dbReference>
<comment type="similarity">
    <text evidence="1">Belongs to the CutA family.</text>
</comment>
<dbReference type="KEGG" id="dpg:DESPIGER_1657"/>
<dbReference type="AlphaFoldDB" id="A0A1K1LFL3"/>
<gene>
    <name evidence="2" type="ORF">DESPIGER_1657</name>
</gene>
<dbReference type="InterPro" id="IPR011322">
    <property type="entry name" value="N-reg_PII-like_a/b"/>
</dbReference>
<dbReference type="OrthoDB" id="37622at2"/>
<dbReference type="Gene3D" id="3.30.70.120">
    <property type="match status" value="1"/>
</dbReference>
<sequence length="110" mass="11898">MSLLACVTVPDGATARTLAHLMVERRLAAGVNILPGVLSVYRWDGKVRESRECLLLAQVSRAAWEDFRAAVEAAHPYEVPCIVGMPLEKGNAPFLAWIAQNSSPAGQPNE</sequence>
<evidence type="ECO:0000313" key="3">
    <source>
        <dbReference type="Proteomes" id="UP000186323"/>
    </source>
</evidence>
<dbReference type="Proteomes" id="UP000186323">
    <property type="component" value="Chromosome I"/>
</dbReference>
<evidence type="ECO:0000256" key="1">
    <source>
        <dbReference type="ARBA" id="ARBA00010169"/>
    </source>
</evidence>
<dbReference type="GO" id="GO:0010038">
    <property type="term" value="P:response to metal ion"/>
    <property type="evidence" value="ECO:0007669"/>
    <property type="project" value="InterPro"/>
</dbReference>
<name>A0A1K1LFL3_9BACT</name>
<dbReference type="Pfam" id="PF03091">
    <property type="entry name" value="CutA1"/>
    <property type="match status" value="1"/>
</dbReference>